<dbReference type="EMBL" id="EQ973864">
    <property type="protein sequence ID" value="EEF41566.1"/>
    <property type="molecule type" value="Genomic_DNA"/>
</dbReference>
<dbReference type="InParanoid" id="B9S4D8"/>
<sequence length="59" mass="6367">MFPKDSAAQLDKSSFKGKQECLSSCTCMKLVLQQAQNHSPTNPIFSLKAIGIATGKPIK</sequence>
<proteinExistence type="predicted"/>
<evidence type="ECO:0000313" key="1">
    <source>
        <dbReference type="EMBL" id="EEF41566.1"/>
    </source>
</evidence>
<dbReference type="AlphaFoldDB" id="B9S4D8"/>
<reference evidence="2" key="1">
    <citation type="journal article" date="2010" name="Nat. Biotechnol.">
        <title>Draft genome sequence of the oilseed species Ricinus communis.</title>
        <authorList>
            <person name="Chan A.P."/>
            <person name="Crabtree J."/>
            <person name="Zhao Q."/>
            <person name="Lorenzi H."/>
            <person name="Orvis J."/>
            <person name="Puiu D."/>
            <person name="Melake-Berhan A."/>
            <person name="Jones K.M."/>
            <person name="Redman J."/>
            <person name="Chen G."/>
            <person name="Cahoon E.B."/>
            <person name="Gedil M."/>
            <person name="Stanke M."/>
            <person name="Haas B.J."/>
            <person name="Wortman J.R."/>
            <person name="Fraser-Liggett C.M."/>
            <person name="Ravel J."/>
            <person name="Rabinowicz P.D."/>
        </authorList>
    </citation>
    <scope>NUCLEOTIDE SEQUENCE [LARGE SCALE GENOMIC DNA]</scope>
    <source>
        <strain evidence="2">cv. Hale</strain>
    </source>
</reference>
<evidence type="ECO:0000313" key="2">
    <source>
        <dbReference type="Proteomes" id="UP000008311"/>
    </source>
</evidence>
<gene>
    <name evidence="1" type="ORF">RCOM_0689660</name>
</gene>
<name>B9S4D8_RICCO</name>
<accession>B9S4D8</accession>
<keyword evidence="2" id="KW-1185">Reference proteome</keyword>
<organism evidence="1 2">
    <name type="scientific">Ricinus communis</name>
    <name type="common">Castor bean</name>
    <dbReference type="NCBI Taxonomy" id="3988"/>
    <lineage>
        <taxon>Eukaryota</taxon>
        <taxon>Viridiplantae</taxon>
        <taxon>Streptophyta</taxon>
        <taxon>Embryophyta</taxon>
        <taxon>Tracheophyta</taxon>
        <taxon>Spermatophyta</taxon>
        <taxon>Magnoliopsida</taxon>
        <taxon>eudicotyledons</taxon>
        <taxon>Gunneridae</taxon>
        <taxon>Pentapetalae</taxon>
        <taxon>rosids</taxon>
        <taxon>fabids</taxon>
        <taxon>Malpighiales</taxon>
        <taxon>Euphorbiaceae</taxon>
        <taxon>Acalyphoideae</taxon>
        <taxon>Acalypheae</taxon>
        <taxon>Ricinus</taxon>
    </lineage>
</organism>
<dbReference type="Proteomes" id="UP000008311">
    <property type="component" value="Unassembled WGS sequence"/>
</dbReference>
<protein>
    <submittedName>
        <fullName evidence="1">Uncharacterized protein</fullName>
    </submittedName>
</protein>